<dbReference type="Proteomes" id="UP000189761">
    <property type="component" value="Unassembled WGS sequence"/>
</dbReference>
<organism evidence="2 3">
    <name type="scientific">Heyndrickxia oleronia</name>
    <dbReference type="NCBI Taxonomy" id="38875"/>
    <lineage>
        <taxon>Bacteria</taxon>
        <taxon>Bacillati</taxon>
        <taxon>Bacillota</taxon>
        <taxon>Bacilli</taxon>
        <taxon>Bacillales</taxon>
        <taxon>Bacillaceae</taxon>
        <taxon>Heyndrickxia</taxon>
    </lineage>
</organism>
<name>A0A8E2I9T4_9BACI</name>
<dbReference type="InterPro" id="IPR000182">
    <property type="entry name" value="GNAT_dom"/>
</dbReference>
<dbReference type="AlphaFoldDB" id="A0A8E2I9T4"/>
<dbReference type="SUPFAM" id="SSF55729">
    <property type="entry name" value="Acyl-CoA N-acyltransferases (Nat)"/>
    <property type="match status" value="1"/>
</dbReference>
<dbReference type="Pfam" id="PF13302">
    <property type="entry name" value="Acetyltransf_3"/>
    <property type="match status" value="1"/>
</dbReference>
<dbReference type="Gene3D" id="3.40.630.30">
    <property type="match status" value="1"/>
</dbReference>
<comment type="caution">
    <text evidence="2">The sequence shown here is derived from an EMBL/GenBank/DDBJ whole genome shotgun (WGS) entry which is preliminary data.</text>
</comment>
<proteinExistence type="predicted"/>
<accession>A0A8E2I9T4</accession>
<dbReference type="PANTHER" id="PTHR43415:SF3">
    <property type="entry name" value="GNAT-FAMILY ACETYLTRANSFERASE"/>
    <property type="match status" value="1"/>
</dbReference>
<keyword evidence="2" id="KW-0808">Transferase</keyword>
<feature type="domain" description="N-acetyltransferase" evidence="1">
    <location>
        <begin position="7"/>
        <end position="159"/>
    </location>
</feature>
<evidence type="ECO:0000313" key="2">
    <source>
        <dbReference type="EMBL" id="OOP68595.1"/>
    </source>
</evidence>
<dbReference type="PROSITE" id="PS51186">
    <property type="entry name" value="GNAT"/>
    <property type="match status" value="1"/>
</dbReference>
<dbReference type="RefSeq" id="WP_058005926.1">
    <property type="nucleotide sequence ID" value="NZ_CP065424.1"/>
</dbReference>
<sequence length="161" mass="19051">MLVHDKIRLRPIRLPHDILIAYPWYQDREVLYYSEGKGTNPYTRETINKMYSYLSKIGEVYIIEIKQSEEWIPIGDATLSKEMLPIVIGVKKYRSKGYGQQVLRLLIDRARKLNWSKLVVRKIFIYNTASKKLFESFGFDVISTSVDQYGRVYESLELYLK</sequence>
<dbReference type="PANTHER" id="PTHR43415">
    <property type="entry name" value="SPERMIDINE N(1)-ACETYLTRANSFERASE"/>
    <property type="match status" value="1"/>
</dbReference>
<evidence type="ECO:0000259" key="1">
    <source>
        <dbReference type="PROSITE" id="PS51186"/>
    </source>
</evidence>
<dbReference type="EMBL" id="MTLA01000098">
    <property type="protein sequence ID" value="OOP68595.1"/>
    <property type="molecule type" value="Genomic_DNA"/>
</dbReference>
<gene>
    <name evidence="2" type="ORF">BWZ43_09625</name>
</gene>
<reference evidence="2 3" key="1">
    <citation type="submission" date="2017-01" db="EMBL/GenBank/DDBJ databases">
        <title>Draft genome sequence of Bacillus oleronius.</title>
        <authorList>
            <person name="Allam M."/>
        </authorList>
    </citation>
    <scope>NUCLEOTIDE SEQUENCE [LARGE SCALE GENOMIC DNA]</scope>
    <source>
        <strain evidence="2 3">DSM 9356</strain>
    </source>
</reference>
<dbReference type="GO" id="GO:0016747">
    <property type="term" value="F:acyltransferase activity, transferring groups other than amino-acyl groups"/>
    <property type="evidence" value="ECO:0007669"/>
    <property type="project" value="InterPro"/>
</dbReference>
<dbReference type="InterPro" id="IPR016181">
    <property type="entry name" value="Acyl_CoA_acyltransferase"/>
</dbReference>
<keyword evidence="3" id="KW-1185">Reference proteome</keyword>
<protein>
    <submittedName>
        <fullName evidence="2">N-acetyltransferase</fullName>
    </submittedName>
</protein>
<evidence type="ECO:0000313" key="3">
    <source>
        <dbReference type="Proteomes" id="UP000189761"/>
    </source>
</evidence>